<dbReference type="EMBL" id="RCCI01000005">
    <property type="protein sequence ID" value="RLJ64622.1"/>
    <property type="molecule type" value="Genomic_DNA"/>
</dbReference>
<keyword evidence="2" id="KW-1185">Reference proteome</keyword>
<dbReference type="Proteomes" id="UP000268908">
    <property type="component" value="Unassembled WGS sequence"/>
</dbReference>
<evidence type="ECO:0000313" key="2">
    <source>
        <dbReference type="Proteomes" id="UP000268908"/>
    </source>
</evidence>
<reference evidence="1 2" key="1">
    <citation type="submission" date="2018-10" db="EMBL/GenBank/DDBJ databases">
        <title>Genomic Encyclopedia of Type Strains, Phase IV (KMG-IV): sequencing the most valuable type-strain genomes for metagenomic binning, comparative biology and taxonomic classification.</title>
        <authorList>
            <person name="Goeker M."/>
        </authorList>
    </citation>
    <scope>NUCLEOTIDE SEQUENCE [LARGE SCALE GENOMIC DNA]</scope>
    <source>
        <strain evidence="1 2">DSM 26916</strain>
    </source>
</reference>
<organism evidence="1 2">
    <name type="scientific">Sulfurisoma sediminicola</name>
    <dbReference type="NCBI Taxonomy" id="1381557"/>
    <lineage>
        <taxon>Bacteria</taxon>
        <taxon>Pseudomonadati</taxon>
        <taxon>Pseudomonadota</taxon>
        <taxon>Betaproteobacteria</taxon>
        <taxon>Nitrosomonadales</taxon>
        <taxon>Sterolibacteriaceae</taxon>
        <taxon>Sulfurisoma</taxon>
    </lineage>
</organism>
<proteinExistence type="predicted"/>
<dbReference type="AlphaFoldDB" id="A0A497XCE5"/>
<sequence length="47" mass="5134">MSIGDATIKDVAEYYAQGGISVEILTGDAGLKAYEPARPVQIPRRRR</sequence>
<comment type="caution">
    <text evidence="1">The sequence shown here is derived from an EMBL/GenBank/DDBJ whole genome shotgun (WGS) entry which is preliminary data.</text>
</comment>
<evidence type="ECO:0000313" key="1">
    <source>
        <dbReference type="EMBL" id="RLJ64622.1"/>
    </source>
</evidence>
<accession>A0A497XCE5</accession>
<gene>
    <name evidence="1" type="ORF">DFR35_1263</name>
</gene>
<name>A0A497XCE5_9PROT</name>
<protein>
    <submittedName>
        <fullName evidence="1">Uncharacterized protein</fullName>
    </submittedName>
</protein>